<reference evidence="3" key="1">
    <citation type="journal article" date="2019" name="Int. J. Syst. Evol. Microbiol.">
        <title>The Global Catalogue of Microorganisms (GCM) 10K type strain sequencing project: providing services to taxonomists for standard genome sequencing and annotation.</title>
        <authorList>
            <consortium name="The Broad Institute Genomics Platform"/>
            <consortium name="The Broad Institute Genome Sequencing Center for Infectious Disease"/>
            <person name="Wu L."/>
            <person name="Ma J."/>
        </authorList>
    </citation>
    <scope>NUCLEOTIDE SEQUENCE [LARGE SCALE GENOMIC DNA]</scope>
    <source>
        <strain evidence="3">NCAIM B.02333</strain>
    </source>
</reference>
<dbReference type="EMBL" id="JBHRWW010000007">
    <property type="protein sequence ID" value="MFC3688978.1"/>
    <property type="molecule type" value="Genomic_DNA"/>
</dbReference>
<gene>
    <name evidence="2" type="ORF">ACFOLH_11555</name>
</gene>
<dbReference type="PANTHER" id="PTHR33525">
    <property type="match status" value="1"/>
</dbReference>
<organism evidence="2 3">
    <name type="scientific">Aquipuribacter hungaricus</name>
    <dbReference type="NCBI Taxonomy" id="545624"/>
    <lineage>
        <taxon>Bacteria</taxon>
        <taxon>Bacillati</taxon>
        <taxon>Actinomycetota</taxon>
        <taxon>Actinomycetes</taxon>
        <taxon>Micrococcales</taxon>
        <taxon>Intrasporangiaceae</taxon>
        <taxon>Aquipuribacter</taxon>
    </lineage>
</organism>
<name>A0ABV7WK77_9MICO</name>
<sequence>MSIDSTLSTVLVGRQGIHAADGGLVAFELLFRQMPIDVLQSEADHEAATAQVISAVFGDFGVSDIAGSRPLFLNVTRAYLVGDIALPDLPGQVVVEVLEHVPLDDEVLAGIVALRAAGYRVAADDWDGTPERDALVRLADLVKIDLPQTGPENLVALVARARELHPGIQVVVERIEDAADAALAVAAGADLLQGYHLDRPQVVATSSMSPSDAVCLRLLGALASEAETAELETLVSSDPGLALRVLRMAGSPAGVGRPVRSVQQAVVLLGPRKLSAWVVLMVLGGAKRLPHEQVVTMLTRAGACARLVPRQRDVAYTAGLLSAVSEVLGTDPAETLRSSGVDPSIAAAVLHGEGPVGMALRAVVGHERANPAVVVANGFVPFEVSHVYLDALRESLRTAASLTA</sequence>
<accession>A0ABV7WK77</accession>
<dbReference type="Proteomes" id="UP001595685">
    <property type="component" value="Unassembled WGS sequence"/>
</dbReference>
<proteinExistence type="predicted"/>
<protein>
    <submittedName>
        <fullName evidence="2">EAL and HDOD domain-containing protein</fullName>
    </submittedName>
</protein>
<evidence type="ECO:0000313" key="2">
    <source>
        <dbReference type="EMBL" id="MFC3688978.1"/>
    </source>
</evidence>
<dbReference type="PIRSF" id="PIRSF003180">
    <property type="entry name" value="DiGMPpdiest_YuxH"/>
    <property type="match status" value="1"/>
</dbReference>
<dbReference type="InterPro" id="IPR014408">
    <property type="entry name" value="dGMP_Pdiesterase_EAL/HD-GYP"/>
</dbReference>
<comment type="caution">
    <text evidence="2">The sequence shown here is derived from an EMBL/GenBank/DDBJ whole genome shotgun (WGS) entry which is preliminary data.</text>
</comment>
<dbReference type="PANTHER" id="PTHR33525:SF4">
    <property type="entry name" value="CYCLIC DI-GMP PHOSPHODIESTERASE CDGJ"/>
    <property type="match status" value="1"/>
</dbReference>
<dbReference type="Pfam" id="PF08668">
    <property type="entry name" value="HDOD"/>
    <property type="match status" value="1"/>
</dbReference>
<dbReference type="InterPro" id="IPR013976">
    <property type="entry name" value="HDOD"/>
</dbReference>
<dbReference type="SUPFAM" id="SSF109604">
    <property type="entry name" value="HD-domain/PDEase-like"/>
    <property type="match status" value="1"/>
</dbReference>
<dbReference type="RefSeq" id="WP_340295994.1">
    <property type="nucleotide sequence ID" value="NZ_JBBEOI010000373.1"/>
</dbReference>
<dbReference type="InterPro" id="IPR035919">
    <property type="entry name" value="EAL_sf"/>
</dbReference>
<dbReference type="Gene3D" id="1.10.3210.10">
    <property type="entry name" value="Hypothetical protein af1432"/>
    <property type="match status" value="1"/>
</dbReference>
<dbReference type="PROSITE" id="PS51833">
    <property type="entry name" value="HDOD"/>
    <property type="match status" value="1"/>
</dbReference>
<dbReference type="Gene3D" id="3.20.20.450">
    <property type="entry name" value="EAL domain"/>
    <property type="match status" value="1"/>
</dbReference>
<dbReference type="Pfam" id="PF00563">
    <property type="entry name" value="EAL"/>
    <property type="match status" value="1"/>
</dbReference>
<dbReference type="InterPro" id="IPR001633">
    <property type="entry name" value="EAL_dom"/>
</dbReference>
<evidence type="ECO:0000313" key="3">
    <source>
        <dbReference type="Proteomes" id="UP001595685"/>
    </source>
</evidence>
<dbReference type="SUPFAM" id="SSF141868">
    <property type="entry name" value="EAL domain-like"/>
    <property type="match status" value="1"/>
</dbReference>
<feature type="domain" description="HDOD" evidence="1">
    <location>
        <begin position="208"/>
        <end position="394"/>
    </location>
</feature>
<dbReference type="SMART" id="SM00052">
    <property type="entry name" value="EAL"/>
    <property type="match status" value="1"/>
</dbReference>
<keyword evidence="3" id="KW-1185">Reference proteome</keyword>
<evidence type="ECO:0000259" key="1">
    <source>
        <dbReference type="PROSITE" id="PS51833"/>
    </source>
</evidence>
<dbReference type="InterPro" id="IPR052340">
    <property type="entry name" value="RNase_Y/CdgJ"/>
</dbReference>